<proteinExistence type="predicted"/>
<evidence type="ECO:0000313" key="3">
    <source>
        <dbReference type="EMBL" id="GAP19157.1"/>
    </source>
</evidence>
<sequence>MSDWNKHADSSQNIQAAIWLIGLGILWLTGQWWPGILILIGLSMVAKSFVRSAEPEAPAAPEPTLDPAPAPAAETPSQPESRFEAEPIPPEAAPAPAPVSSVQGDIRRLPNRCPMCGAPVQPADVVWRSVNDPACAFCSANLITGQPAPL</sequence>
<protein>
    <submittedName>
        <fullName evidence="3">Uncharacterized protein</fullName>
    </submittedName>
</protein>
<evidence type="ECO:0000256" key="2">
    <source>
        <dbReference type="SAM" id="Phobius"/>
    </source>
</evidence>
<evidence type="ECO:0000256" key="1">
    <source>
        <dbReference type="SAM" id="MobiDB-lite"/>
    </source>
</evidence>
<reference evidence="4 5" key="2">
    <citation type="submission" date="2015-07" db="EMBL/GenBank/DDBJ databases">
        <title>Genome sequence of Levilinea saccharolytica DSM 16555.</title>
        <authorList>
            <person name="Hemp J."/>
            <person name="Ward L.M."/>
            <person name="Pace L.A."/>
            <person name="Fischer W.W."/>
        </authorList>
    </citation>
    <scope>NUCLEOTIDE SEQUENCE [LARGE SCALE GENOMIC DNA]</scope>
    <source>
        <strain evidence="4 5">KIBI-1</strain>
    </source>
</reference>
<evidence type="ECO:0000313" key="4">
    <source>
        <dbReference type="EMBL" id="KPL91526.1"/>
    </source>
</evidence>
<dbReference type="Proteomes" id="UP000050501">
    <property type="component" value="Unassembled WGS sequence"/>
</dbReference>
<feature type="region of interest" description="Disordered" evidence="1">
    <location>
        <begin position="53"/>
        <end position="103"/>
    </location>
</feature>
<organism evidence="3">
    <name type="scientific">Levilinea saccharolytica</name>
    <dbReference type="NCBI Taxonomy" id="229921"/>
    <lineage>
        <taxon>Bacteria</taxon>
        <taxon>Bacillati</taxon>
        <taxon>Chloroflexota</taxon>
        <taxon>Anaerolineae</taxon>
        <taxon>Anaerolineales</taxon>
        <taxon>Anaerolineaceae</taxon>
        <taxon>Levilinea</taxon>
    </lineage>
</organism>
<keyword evidence="5" id="KW-1185">Reference proteome</keyword>
<feature type="transmembrane region" description="Helical" evidence="2">
    <location>
        <begin position="16"/>
        <end position="42"/>
    </location>
</feature>
<dbReference type="AlphaFoldDB" id="A0A0M8JPJ5"/>
<dbReference type="EMBL" id="LGCM01000003">
    <property type="protein sequence ID" value="KPL91526.1"/>
    <property type="molecule type" value="Genomic_DNA"/>
</dbReference>
<feature type="compositionally biased region" description="Pro residues" evidence="1">
    <location>
        <begin position="58"/>
        <end position="70"/>
    </location>
</feature>
<dbReference type="RefSeq" id="WP_062419459.1">
    <property type="nucleotide sequence ID" value="NZ_BBXZ01000161.1"/>
</dbReference>
<dbReference type="OrthoDB" id="10019338at2"/>
<name>A0A0M8JPJ5_9CHLR</name>
<keyword evidence="2" id="KW-0812">Transmembrane</keyword>
<keyword evidence="2" id="KW-1133">Transmembrane helix</keyword>
<evidence type="ECO:0000313" key="5">
    <source>
        <dbReference type="Proteomes" id="UP000050501"/>
    </source>
</evidence>
<reference evidence="3" key="1">
    <citation type="journal article" date="2015" name="Genome Announc.">
        <title>Draft Genome Sequences of Anaerolinea thermolimosa IMO-1, Bellilinea caldifistulae GOMI-1, Leptolinea tardivitalis YMTK-2, Levilinea saccharolytica KIBI-1, Longilinea arvoryzae KOME-1, Previously Described as Members of the Class Anaerolineae (Chloroflexi).</title>
        <authorList>
            <person name="Matsuura N."/>
            <person name="Tourlousse M.D."/>
            <person name="Ohashi A."/>
            <person name="Hugenholtz P."/>
            <person name="Sekiguchi Y."/>
        </authorList>
    </citation>
    <scope>NUCLEOTIDE SEQUENCE</scope>
    <source>
        <strain evidence="3">KIBI-1</strain>
    </source>
</reference>
<feature type="compositionally biased region" description="Pro residues" evidence="1">
    <location>
        <begin position="87"/>
        <end position="97"/>
    </location>
</feature>
<accession>A0A0M8JPJ5</accession>
<dbReference type="EMBL" id="DF967975">
    <property type="protein sequence ID" value="GAP19157.1"/>
    <property type="molecule type" value="Genomic_DNA"/>
</dbReference>
<gene>
    <name evidence="4" type="ORF">ADN01_00940</name>
    <name evidence="3" type="ORF">LSAC_03056</name>
</gene>
<keyword evidence="2" id="KW-0472">Membrane</keyword>